<accession>A0A5E4TH43</accession>
<name>A0A5E4TH43_9BURK</name>
<sequence length="490" mass="53452">METQAIRFYYRGKVHEVTGEATTRTVLQYTREDLHCTGTKEGCAEGDCGACTVVIGELADDGNVALRAVNACIQFLPTLDGRALFTVEDLRAPDGALHPVQQALVDCHASQCGFCTPGFVMSLWAMYVNRPEQAGCPTRREIDDVLSGNLCRCTGYRPIVDAAQQMFDLPRQEFDRAALAKQLQALQRDDTLSYSHDGQVFHAPRTLAELGRLRAAYPDARLLAGSTDVGLWVTKQFRELKHLIYIGQVAELREISEGPNGLYIGAGALLNDAFDALVTHYPDLAELRQRFASFPIRNAGTLGGNVANGSPIGDSMPALIVLGTRIVLHRDGAVREMPLEDFYVAYQKNALEAGEFVQGIRVPMPPAVQRFRTYKLAKRFDQDISAVCAAFAVELDGEIVCSARVAFGGMAATPKRGSAIEAALIGQPWTDATVRAAMSALPADYQPLSDMRATSAYRLAGAQNLLYRFFLETRLDAPLAAHEVNAFANV</sequence>
<dbReference type="SUPFAM" id="SSF56176">
    <property type="entry name" value="FAD-binding/transporter-associated domain-like"/>
    <property type="match status" value="1"/>
</dbReference>
<dbReference type="GO" id="GO:0071949">
    <property type="term" value="F:FAD binding"/>
    <property type="evidence" value="ECO:0007669"/>
    <property type="project" value="InterPro"/>
</dbReference>
<dbReference type="PROSITE" id="PS51387">
    <property type="entry name" value="FAD_PCMH"/>
    <property type="match status" value="1"/>
</dbReference>
<dbReference type="OrthoDB" id="9179439at2"/>
<dbReference type="InterPro" id="IPR016169">
    <property type="entry name" value="FAD-bd_PCMH_sub2"/>
</dbReference>
<dbReference type="InterPro" id="IPR002888">
    <property type="entry name" value="2Fe-2S-bd"/>
</dbReference>
<evidence type="ECO:0000259" key="7">
    <source>
        <dbReference type="PROSITE" id="PS51387"/>
    </source>
</evidence>
<dbReference type="Gene3D" id="3.30.43.10">
    <property type="entry name" value="Uridine Diphospho-n-acetylenolpyruvylglucosamine Reductase, domain 2"/>
    <property type="match status" value="1"/>
</dbReference>
<evidence type="ECO:0000256" key="2">
    <source>
        <dbReference type="ARBA" id="ARBA00022723"/>
    </source>
</evidence>
<dbReference type="InterPro" id="IPR036318">
    <property type="entry name" value="FAD-bd_PCMH-like_sf"/>
</dbReference>
<evidence type="ECO:0000313" key="8">
    <source>
        <dbReference type="EMBL" id="VVD87165.1"/>
    </source>
</evidence>
<dbReference type="InterPro" id="IPR002346">
    <property type="entry name" value="Mopterin_DH_FAD-bd"/>
</dbReference>
<dbReference type="Gene3D" id="3.30.465.10">
    <property type="match status" value="1"/>
</dbReference>
<dbReference type="InterPro" id="IPR016167">
    <property type="entry name" value="FAD-bd_PCMH_sub1"/>
</dbReference>
<dbReference type="RefSeq" id="WP_150562844.1">
    <property type="nucleotide sequence ID" value="NZ_CABPSL010000003.1"/>
</dbReference>
<dbReference type="Gene3D" id="3.10.20.30">
    <property type="match status" value="1"/>
</dbReference>
<dbReference type="GO" id="GO:0004854">
    <property type="term" value="F:xanthine dehydrogenase activity"/>
    <property type="evidence" value="ECO:0007669"/>
    <property type="project" value="InterPro"/>
</dbReference>
<dbReference type="Pfam" id="PF03450">
    <property type="entry name" value="CO_deh_flav_C"/>
    <property type="match status" value="1"/>
</dbReference>
<dbReference type="InterPro" id="IPR001041">
    <property type="entry name" value="2Fe-2S_ferredoxin-type"/>
</dbReference>
<dbReference type="InterPro" id="IPR036010">
    <property type="entry name" value="2Fe-2S_ferredoxin-like_sf"/>
</dbReference>
<feature type="domain" description="FAD-binding PCMH-type" evidence="7">
    <location>
        <begin position="194"/>
        <end position="367"/>
    </location>
</feature>
<keyword evidence="1" id="KW-0285">Flavoprotein</keyword>
<dbReference type="PROSITE" id="PS00197">
    <property type="entry name" value="2FE2S_FER_1"/>
    <property type="match status" value="1"/>
</dbReference>
<organism evidence="8 9">
    <name type="scientific">Pandoraea cepalis</name>
    <dbReference type="NCBI Taxonomy" id="2508294"/>
    <lineage>
        <taxon>Bacteria</taxon>
        <taxon>Pseudomonadati</taxon>
        <taxon>Pseudomonadota</taxon>
        <taxon>Betaproteobacteria</taxon>
        <taxon>Burkholderiales</taxon>
        <taxon>Burkholderiaceae</taxon>
        <taxon>Pandoraea</taxon>
    </lineage>
</organism>
<evidence type="ECO:0000256" key="4">
    <source>
        <dbReference type="ARBA" id="ARBA00023002"/>
    </source>
</evidence>
<dbReference type="InterPro" id="IPR016166">
    <property type="entry name" value="FAD-bd_PCMH"/>
</dbReference>
<reference evidence="8 9" key="1">
    <citation type="submission" date="2019-08" db="EMBL/GenBank/DDBJ databases">
        <authorList>
            <person name="Peeters C."/>
        </authorList>
    </citation>
    <scope>NUCLEOTIDE SEQUENCE [LARGE SCALE GENOMIC DNA]</scope>
    <source>
        <strain evidence="8 9">LMG 31106</strain>
    </source>
</reference>
<keyword evidence="4" id="KW-0560">Oxidoreductase</keyword>
<dbReference type="InterPro" id="IPR036683">
    <property type="entry name" value="CO_DH_flav_C_dom_sf"/>
</dbReference>
<dbReference type="Pfam" id="PF00111">
    <property type="entry name" value="Fer2"/>
    <property type="match status" value="1"/>
</dbReference>
<dbReference type="PIRSF" id="PIRSF036557">
    <property type="entry name" value="XdhA_RC"/>
    <property type="match status" value="1"/>
</dbReference>
<dbReference type="NCBIfam" id="TIGR02963">
    <property type="entry name" value="xanthine_xdhA"/>
    <property type="match status" value="1"/>
</dbReference>
<evidence type="ECO:0000256" key="5">
    <source>
        <dbReference type="ARBA" id="ARBA00023004"/>
    </source>
</evidence>
<evidence type="ECO:0000259" key="6">
    <source>
        <dbReference type="PROSITE" id="PS51085"/>
    </source>
</evidence>
<dbReference type="GO" id="GO:0005506">
    <property type="term" value="F:iron ion binding"/>
    <property type="evidence" value="ECO:0007669"/>
    <property type="project" value="InterPro"/>
</dbReference>
<dbReference type="InterPro" id="IPR036884">
    <property type="entry name" value="2Fe-2S-bd_dom_sf"/>
</dbReference>
<dbReference type="PROSITE" id="PS51085">
    <property type="entry name" value="2FE2S_FER_2"/>
    <property type="match status" value="1"/>
</dbReference>
<evidence type="ECO:0000256" key="1">
    <source>
        <dbReference type="ARBA" id="ARBA00022630"/>
    </source>
</evidence>
<keyword evidence="2" id="KW-0479">Metal-binding</keyword>
<gene>
    <name evidence="8" type="ORF">PCE31106_01424</name>
</gene>
<dbReference type="SUPFAM" id="SSF55447">
    <property type="entry name" value="CO dehydrogenase flavoprotein C-terminal domain-like"/>
    <property type="match status" value="1"/>
</dbReference>
<dbReference type="Gene3D" id="1.10.150.120">
    <property type="entry name" value="[2Fe-2S]-binding domain"/>
    <property type="match status" value="1"/>
</dbReference>
<dbReference type="InterPro" id="IPR005107">
    <property type="entry name" value="CO_DH_flav_C"/>
</dbReference>
<evidence type="ECO:0000313" key="9">
    <source>
        <dbReference type="Proteomes" id="UP000384354"/>
    </source>
</evidence>
<dbReference type="GO" id="GO:0051537">
    <property type="term" value="F:2 iron, 2 sulfur cluster binding"/>
    <property type="evidence" value="ECO:0007669"/>
    <property type="project" value="InterPro"/>
</dbReference>
<evidence type="ECO:0000256" key="3">
    <source>
        <dbReference type="ARBA" id="ARBA00022827"/>
    </source>
</evidence>
<keyword evidence="5" id="KW-0408">Iron</keyword>
<dbReference type="EMBL" id="CABPSL010000003">
    <property type="protein sequence ID" value="VVD87165.1"/>
    <property type="molecule type" value="Genomic_DNA"/>
</dbReference>
<dbReference type="Proteomes" id="UP000384354">
    <property type="component" value="Unassembled WGS sequence"/>
</dbReference>
<dbReference type="InterPro" id="IPR016208">
    <property type="entry name" value="Ald_Oxase/xanthine_DH-like"/>
</dbReference>
<dbReference type="SMART" id="SM01092">
    <property type="entry name" value="CO_deh_flav_C"/>
    <property type="match status" value="1"/>
</dbReference>
<keyword evidence="3" id="KW-0274">FAD</keyword>
<dbReference type="Gene3D" id="3.30.390.50">
    <property type="entry name" value="CO dehydrogenase flavoprotein, C-terminal domain"/>
    <property type="match status" value="1"/>
</dbReference>
<dbReference type="CDD" id="cd00207">
    <property type="entry name" value="fer2"/>
    <property type="match status" value="1"/>
</dbReference>
<dbReference type="InterPro" id="IPR012175">
    <property type="entry name" value="Xanth_DH_ssu_bac"/>
</dbReference>
<dbReference type="Pfam" id="PF01799">
    <property type="entry name" value="Fer2_2"/>
    <property type="match status" value="1"/>
</dbReference>
<dbReference type="InterPro" id="IPR014307">
    <property type="entry name" value="Xanthine_DH_ssu"/>
</dbReference>
<feature type="domain" description="2Fe-2S ferredoxin-type" evidence="6">
    <location>
        <begin position="4"/>
        <end position="90"/>
    </location>
</feature>
<proteinExistence type="predicted"/>
<dbReference type="Pfam" id="PF00941">
    <property type="entry name" value="FAD_binding_5"/>
    <property type="match status" value="1"/>
</dbReference>
<dbReference type="PANTHER" id="PTHR45444:SF3">
    <property type="entry name" value="XANTHINE DEHYDROGENASE"/>
    <property type="match status" value="1"/>
</dbReference>
<dbReference type="PANTHER" id="PTHR45444">
    <property type="entry name" value="XANTHINE DEHYDROGENASE"/>
    <property type="match status" value="1"/>
</dbReference>
<dbReference type="InterPro" id="IPR006058">
    <property type="entry name" value="2Fe2S_fd_BS"/>
</dbReference>
<dbReference type="AlphaFoldDB" id="A0A5E4TH43"/>
<dbReference type="SUPFAM" id="SSF54292">
    <property type="entry name" value="2Fe-2S ferredoxin-like"/>
    <property type="match status" value="1"/>
</dbReference>
<dbReference type="InterPro" id="IPR012675">
    <property type="entry name" value="Beta-grasp_dom_sf"/>
</dbReference>
<protein>
    <submittedName>
        <fullName evidence="8">FAD-binding molybdopterin dehydrogenase</fullName>
    </submittedName>
</protein>
<dbReference type="SUPFAM" id="SSF47741">
    <property type="entry name" value="CO dehydrogenase ISP C-domain like"/>
    <property type="match status" value="1"/>
</dbReference>